<comment type="caution">
    <text evidence="1">Lacks conserved residue(s) required for the propagation of feature annotation.</text>
</comment>
<evidence type="ECO:0000256" key="1">
    <source>
        <dbReference type="PROSITE-ProRule" id="PRU00464"/>
    </source>
</evidence>
<keyword evidence="3" id="KW-0489">Methyltransferase</keyword>
<dbReference type="InterPro" id="IPR036265">
    <property type="entry name" value="HIT-like_sf"/>
</dbReference>
<comment type="caution">
    <text evidence="3">The sequence shown here is derived from an EMBL/GenBank/DDBJ whole genome shotgun (WGS) entry which is preliminary data.</text>
</comment>
<dbReference type="GO" id="GO:0032259">
    <property type="term" value="P:methylation"/>
    <property type="evidence" value="ECO:0007669"/>
    <property type="project" value="UniProtKB-KW"/>
</dbReference>
<dbReference type="SUPFAM" id="SSF54197">
    <property type="entry name" value="HIT-like"/>
    <property type="match status" value="1"/>
</dbReference>
<dbReference type="Pfam" id="PF01230">
    <property type="entry name" value="HIT"/>
    <property type="match status" value="1"/>
</dbReference>
<gene>
    <name evidence="3" type="ORF">ACFP2T_37505</name>
</gene>
<dbReference type="EC" id="2.1.1.-" evidence="3"/>
<dbReference type="Proteomes" id="UP001596203">
    <property type="component" value="Unassembled WGS sequence"/>
</dbReference>
<dbReference type="InterPro" id="IPR052908">
    <property type="entry name" value="AP-4-A_phosphorylase"/>
</dbReference>
<reference evidence="4" key="1">
    <citation type="journal article" date="2019" name="Int. J. Syst. Evol. Microbiol.">
        <title>The Global Catalogue of Microorganisms (GCM) 10K type strain sequencing project: providing services to taxonomists for standard genome sequencing and annotation.</title>
        <authorList>
            <consortium name="The Broad Institute Genomics Platform"/>
            <consortium name="The Broad Institute Genome Sequencing Center for Infectious Disease"/>
            <person name="Wu L."/>
            <person name="Ma J."/>
        </authorList>
    </citation>
    <scope>NUCLEOTIDE SEQUENCE [LARGE SCALE GENOMIC DNA]</scope>
    <source>
        <strain evidence="4">ZS-35-S2</strain>
    </source>
</reference>
<proteinExistence type="predicted"/>
<sequence>MGEIREKFDLDALRAGTFFIETDLNIYSRRLVGEPIPGSGIIVPKRHAKTVFELTRDEWLDTLDLLRRAKDSLAEEFQPDGYTIGWNVGFVAGQTVQQAHLHLIPRFDDEVKSGLGIRYWVREGNRRQSQEERRDEASPRA</sequence>
<dbReference type="PROSITE" id="PS51084">
    <property type="entry name" value="HIT_2"/>
    <property type="match status" value="1"/>
</dbReference>
<keyword evidence="3" id="KW-0808">Transferase</keyword>
<accession>A0ABW1KJE5</accession>
<dbReference type="Gene3D" id="3.30.428.10">
    <property type="entry name" value="HIT-like"/>
    <property type="match status" value="1"/>
</dbReference>
<dbReference type="InterPro" id="IPR011146">
    <property type="entry name" value="HIT-like"/>
</dbReference>
<evidence type="ECO:0000313" key="3">
    <source>
        <dbReference type="EMBL" id="MFC6021846.1"/>
    </source>
</evidence>
<dbReference type="GO" id="GO:0008168">
    <property type="term" value="F:methyltransferase activity"/>
    <property type="evidence" value="ECO:0007669"/>
    <property type="project" value="UniProtKB-KW"/>
</dbReference>
<evidence type="ECO:0000313" key="4">
    <source>
        <dbReference type="Proteomes" id="UP001596203"/>
    </source>
</evidence>
<dbReference type="PANTHER" id="PTHR42997">
    <property type="entry name" value="HIT FAMILY HYDROLASE"/>
    <property type="match status" value="1"/>
</dbReference>
<organism evidence="3 4">
    <name type="scientific">Plantactinospora solaniradicis</name>
    <dbReference type="NCBI Taxonomy" id="1723736"/>
    <lineage>
        <taxon>Bacteria</taxon>
        <taxon>Bacillati</taxon>
        <taxon>Actinomycetota</taxon>
        <taxon>Actinomycetes</taxon>
        <taxon>Micromonosporales</taxon>
        <taxon>Micromonosporaceae</taxon>
        <taxon>Plantactinospora</taxon>
    </lineage>
</organism>
<dbReference type="EMBL" id="JBHSPR010000053">
    <property type="protein sequence ID" value="MFC6021846.1"/>
    <property type="molecule type" value="Genomic_DNA"/>
</dbReference>
<feature type="domain" description="HIT" evidence="2">
    <location>
        <begin position="37"/>
        <end position="113"/>
    </location>
</feature>
<dbReference type="PANTHER" id="PTHR42997:SF1">
    <property type="entry name" value="AP-4-A PHOSPHORYLASE"/>
    <property type="match status" value="1"/>
</dbReference>
<keyword evidence="4" id="KW-1185">Reference proteome</keyword>
<protein>
    <submittedName>
        <fullName evidence="3">HIT family protein</fullName>
        <ecNumber evidence="3">2.1.1.-</ecNumber>
    </submittedName>
</protein>
<name>A0ABW1KJE5_9ACTN</name>
<dbReference type="RefSeq" id="WP_377430583.1">
    <property type="nucleotide sequence ID" value="NZ_JBHSPR010000053.1"/>
</dbReference>
<evidence type="ECO:0000259" key="2">
    <source>
        <dbReference type="PROSITE" id="PS51084"/>
    </source>
</evidence>